<dbReference type="InterPro" id="IPR036059">
    <property type="entry name" value="TldD/PmbA_sf"/>
</dbReference>
<comment type="caution">
    <text evidence="2">The sequence shown here is derived from an EMBL/GenBank/DDBJ whole genome shotgun (WGS) entry which is preliminary data.</text>
</comment>
<evidence type="ECO:0000259" key="1">
    <source>
        <dbReference type="Pfam" id="PF19289"/>
    </source>
</evidence>
<organism evidence="2 3">
    <name type="scientific">Reinekea marina</name>
    <dbReference type="NCBI Taxonomy" id="1310421"/>
    <lineage>
        <taxon>Bacteria</taxon>
        <taxon>Pseudomonadati</taxon>
        <taxon>Pseudomonadota</taxon>
        <taxon>Gammaproteobacteria</taxon>
        <taxon>Oceanospirillales</taxon>
        <taxon>Saccharospirillaceae</taxon>
        <taxon>Reinekea</taxon>
    </lineage>
</organism>
<keyword evidence="3" id="KW-1185">Reference proteome</keyword>
<dbReference type="PANTHER" id="PTHR43421:SF1">
    <property type="entry name" value="METALLOPROTEASE PMBA"/>
    <property type="match status" value="1"/>
</dbReference>
<reference evidence="3" key="1">
    <citation type="journal article" date="2019" name="Int. J. Syst. Evol. Microbiol.">
        <title>The Global Catalogue of Microorganisms (GCM) 10K type strain sequencing project: providing services to taxonomists for standard genome sequencing and annotation.</title>
        <authorList>
            <consortium name="The Broad Institute Genomics Platform"/>
            <consortium name="The Broad Institute Genome Sequencing Center for Infectious Disease"/>
            <person name="Wu L."/>
            <person name="Ma J."/>
        </authorList>
    </citation>
    <scope>NUCLEOTIDE SEQUENCE [LARGE SCALE GENOMIC DNA]</scope>
    <source>
        <strain evidence="3">CECT 8288</strain>
    </source>
</reference>
<dbReference type="InterPro" id="IPR045569">
    <property type="entry name" value="Metalloprtase-TldD/E_C"/>
</dbReference>
<dbReference type="EMBL" id="JBHRYN010000007">
    <property type="protein sequence ID" value="MFC3700888.1"/>
    <property type="molecule type" value="Genomic_DNA"/>
</dbReference>
<protein>
    <submittedName>
        <fullName evidence="2">Metallopeptidase TldD-related protein</fullName>
    </submittedName>
</protein>
<sequence>MNWSEDSNYNQIERQIERLTDQHKDLMGWAINAKATQSVQSLMMAKKRNEMRVYQSRDVDDTSYKVTLYVTGEEGAKTGASTATIQPADAVESQLLQILANARLAMNAAYPLAEKPDQEYPNVESSCPEISANIVESHQSMVKRIEAHVASLTNVQVNSAELYSNVHYHGLKTSTGIEAQKTTTDVYFEVAMERVPGPNLQEVLKYWHFVGVGDANLEERLDAVAEETQLTTGALMPPARTSATILVDSYAISKFVSAIATQLSGEAEYAQGPHLKPNDQLTISDRDEQSDTLTITIDPTLAQMAKSTAYTEEGLVAQKADVIVNNEVKHQLLNTRFAHILGKEPNGIYGNLVVPAGSATRESLLESKEEVIEVLDFSSLLVNPTSLTWSSEIKLGRLYQQGKPVKTLKGGIVSGNIRESLAGFKFSRDLTRRNTAGGYFEPAGGYLGPEHMLMWKGISIAGESEQEAV</sequence>
<dbReference type="PANTHER" id="PTHR43421">
    <property type="entry name" value="METALLOPROTEASE PMBA"/>
    <property type="match status" value="1"/>
</dbReference>
<dbReference type="Proteomes" id="UP001595710">
    <property type="component" value="Unassembled WGS sequence"/>
</dbReference>
<proteinExistence type="predicted"/>
<dbReference type="SUPFAM" id="SSF111283">
    <property type="entry name" value="Putative modulator of DNA gyrase, PmbA/TldD"/>
    <property type="match status" value="1"/>
</dbReference>
<feature type="domain" description="Metalloprotease TldD/E C-terminal" evidence="1">
    <location>
        <begin position="243"/>
        <end position="430"/>
    </location>
</feature>
<name>A0ABV7WS54_9GAMM</name>
<accession>A0ABV7WS54</accession>
<evidence type="ECO:0000313" key="3">
    <source>
        <dbReference type="Proteomes" id="UP001595710"/>
    </source>
</evidence>
<gene>
    <name evidence="2" type="ORF">ACFOND_04475</name>
</gene>
<dbReference type="Pfam" id="PF19289">
    <property type="entry name" value="PmbA_TldD_3rd"/>
    <property type="match status" value="1"/>
</dbReference>
<evidence type="ECO:0000313" key="2">
    <source>
        <dbReference type="EMBL" id="MFC3700888.1"/>
    </source>
</evidence>
<dbReference type="InterPro" id="IPR047657">
    <property type="entry name" value="PmbA"/>
</dbReference>
<dbReference type="RefSeq" id="WP_290280409.1">
    <property type="nucleotide sequence ID" value="NZ_JAUFQI010000001.1"/>
</dbReference>